<dbReference type="KEGG" id="gvi:glr0588"/>
<reference evidence="1 2" key="2">
    <citation type="journal article" date="2003" name="DNA Res.">
        <title>Complete genome structure of Gloeobacter violaceus PCC 7421, a cyanobacterium that lacks thylakoids (supplement).</title>
        <authorList>
            <person name="Nakamura Y."/>
            <person name="Kaneko T."/>
            <person name="Sato S."/>
            <person name="Mimuro M."/>
            <person name="Miyashita H."/>
            <person name="Tsuchiya T."/>
            <person name="Sasamoto S."/>
            <person name="Watanabe A."/>
            <person name="Kawashima K."/>
            <person name="Kishida Y."/>
            <person name="Kiyokawa C."/>
            <person name="Kohara M."/>
            <person name="Matsumoto M."/>
            <person name="Matsuno A."/>
            <person name="Nakazaki N."/>
            <person name="Shimpo S."/>
            <person name="Takeuchi C."/>
            <person name="Yamada M."/>
            <person name="Tabata S."/>
        </authorList>
    </citation>
    <scope>NUCLEOTIDE SEQUENCE [LARGE SCALE GENOMIC DNA]</scope>
    <source>
        <strain evidence="2">ATCC 29082 / PCC 7421</strain>
    </source>
</reference>
<keyword evidence="2" id="KW-1185">Reference proteome</keyword>
<dbReference type="AlphaFoldDB" id="Q7NN26"/>
<dbReference type="EnsemblBacteria" id="BAC88529">
    <property type="protein sequence ID" value="BAC88529"/>
    <property type="gene ID" value="BAC88529"/>
</dbReference>
<dbReference type="InterPro" id="IPR013481">
    <property type="entry name" value="NarM"/>
</dbReference>
<evidence type="ECO:0000313" key="1">
    <source>
        <dbReference type="EMBL" id="BAC88529.1"/>
    </source>
</evidence>
<accession>Q7NN26</accession>
<name>Q7NN26_GLOVI</name>
<dbReference type="PhylomeDB" id="Q7NN26"/>
<dbReference type="eggNOG" id="ENOG502ZV3X">
    <property type="taxonomic scope" value="Bacteria"/>
</dbReference>
<gene>
    <name evidence="1" type="ordered locus">glr0588</name>
</gene>
<dbReference type="Pfam" id="PF09655">
    <property type="entry name" value="Nitr_red_assoc"/>
    <property type="match status" value="1"/>
</dbReference>
<proteinExistence type="predicted"/>
<protein>
    <submittedName>
        <fullName evidence="1">Glr0588 protein</fullName>
    </submittedName>
</protein>
<dbReference type="Proteomes" id="UP000000557">
    <property type="component" value="Chromosome"/>
</dbReference>
<dbReference type="InParanoid" id="Q7NN26"/>
<dbReference type="STRING" id="251221.gene:10758062"/>
<reference evidence="1 2" key="1">
    <citation type="journal article" date="2003" name="DNA Res.">
        <title>Complete genome structure of Gloeobacter violaceus PCC 7421, a cyanobacterium that lacks thylakoids.</title>
        <authorList>
            <person name="Nakamura Y."/>
            <person name="Kaneko T."/>
            <person name="Sato S."/>
            <person name="Mimuro M."/>
            <person name="Miyashita H."/>
            <person name="Tsuchiya T."/>
            <person name="Sasamoto S."/>
            <person name="Watanabe A."/>
            <person name="Kawashima K."/>
            <person name="Kishida Y."/>
            <person name="Kiyokawa C."/>
            <person name="Kohara M."/>
            <person name="Matsumoto M."/>
            <person name="Matsuno A."/>
            <person name="Nakazaki N."/>
            <person name="Shimpo S."/>
            <person name="Takeuchi C."/>
            <person name="Yamada M."/>
            <person name="Tabata S."/>
        </authorList>
    </citation>
    <scope>NUCLEOTIDE SEQUENCE [LARGE SCALE GENOMIC DNA]</scope>
    <source>
        <strain evidence="2">ATCC 29082 / PCC 7421</strain>
    </source>
</reference>
<evidence type="ECO:0000313" key="2">
    <source>
        <dbReference type="Proteomes" id="UP000000557"/>
    </source>
</evidence>
<dbReference type="NCBIfam" id="TIGR02664">
    <property type="entry name" value="nitr_red_assoc"/>
    <property type="match status" value="1"/>
</dbReference>
<organism evidence="1 2">
    <name type="scientific">Gloeobacter violaceus (strain ATCC 29082 / PCC 7421)</name>
    <dbReference type="NCBI Taxonomy" id="251221"/>
    <lineage>
        <taxon>Bacteria</taxon>
        <taxon>Bacillati</taxon>
        <taxon>Cyanobacteriota</taxon>
        <taxon>Cyanophyceae</taxon>
        <taxon>Gloeobacterales</taxon>
        <taxon>Gloeobacteraceae</taxon>
        <taxon>Gloeobacter</taxon>
    </lineage>
</organism>
<dbReference type="OrthoDB" id="7263223at2"/>
<dbReference type="EMBL" id="BA000045">
    <property type="protein sequence ID" value="BAC88529.1"/>
    <property type="molecule type" value="Genomic_DNA"/>
</dbReference>
<sequence length="151" mass="17287">MHPDALLFFEQDFWPELDCIPMGVRYKLDLCATKVSLRHWQLLATAEREELIALACENGEQVDRYRERLGALARQHDFPLVPIDPDPAPWQAEVPRLAMEAPLWRAMNPFERFVCLKAQASSKQAELLPRVLALLKERYPVPAGRPGGEAR</sequence>
<dbReference type="RefSeq" id="WP_011140591.1">
    <property type="nucleotide sequence ID" value="NC_005125.1"/>
</dbReference>
<dbReference type="HOGENOM" id="CLU_117669_0_0_3"/>